<dbReference type="GO" id="GO:0005829">
    <property type="term" value="C:cytosol"/>
    <property type="evidence" value="ECO:0007669"/>
    <property type="project" value="TreeGrafter"/>
</dbReference>
<evidence type="ECO:0000256" key="4">
    <source>
        <dbReference type="ARBA" id="ARBA00023163"/>
    </source>
</evidence>
<reference evidence="7 8" key="1">
    <citation type="submission" date="2019-01" db="EMBL/GenBank/DDBJ databases">
        <title>Complete genome sequence of Cohnella hallensis HS21 isolated from Korean fir (Abies koreana) rhizospheric soil.</title>
        <authorList>
            <person name="Jiang L."/>
            <person name="Kang S.W."/>
            <person name="Kim S."/>
            <person name="Jung J."/>
            <person name="Kim C.Y."/>
            <person name="Kim D.H."/>
            <person name="Kim S.W."/>
            <person name="Lee J."/>
        </authorList>
    </citation>
    <scope>NUCLEOTIDE SEQUENCE [LARGE SCALE GENOMIC DNA]</scope>
    <source>
        <strain evidence="7 8">HS21</strain>
    </source>
</reference>
<keyword evidence="1" id="KW-0805">Transcription regulation</keyword>
<organism evidence="7 8">
    <name type="scientific">Cohnella abietis</name>
    <dbReference type="NCBI Taxonomy" id="2507935"/>
    <lineage>
        <taxon>Bacteria</taxon>
        <taxon>Bacillati</taxon>
        <taxon>Bacillota</taxon>
        <taxon>Bacilli</taxon>
        <taxon>Bacillales</taxon>
        <taxon>Paenibacillaceae</taxon>
        <taxon>Cohnella</taxon>
    </lineage>
</organism>
<dbReference type="PRINTS" id="PR00103">
    <property type="entry name" value="CAMPKINASE"/>
</dbReference>
<evidence type="ECO:0000313" key="8">
    <source>
        <dbReference type="Proteomes" id="UP000289856"/>
    </source>
</evidence>
<dbReference type="InterPro" id="IPR018488">
    <property type="entry name" value="cNMP-bd_CS"/>
</dbReference>
<dbReference type="InterPro" id="IPR014710">
    <property type="entry name" value="RmlC-like_jellyroll"/>
</dbReference>
<feature type="domain" description="HTH crp-type" evidence="6">
    <location>
        <begin position="145"/>
        <end position="218"/>
    </location>
</feature>
<dbReference type="Gene3D" id="2.60.120.10">
    <property type="entry name" value="Jelly Rolls"/>
    <property type="match status" value="1"/>
</dbReference>
<dbReference type="GO" id="GO:0003700">
    <property type="term" value="F:DNA-binding transcription factor activity"/>
    <property type="evidence" value="ECO:0007669"/>
    <property type="project" value="TreeGrafter"/>
</dbReference>
<dbReference type="InterPro" id="IPR036388">
    <property type="entry name" value="WH-like_DNA-bd_sf"/>
</dbReference>
<keyword evidence="2" id="KW-0238">DNA-binding</keyword>
<gene>
    <name evidence="7" type="ORF">KCTCHS21_06200</name>
</gene>
<dbReference type="SUPFAM" id="SSF46785">
    <property type="entry name" value="Winged helix' DNA-binding domain"/>
    <property type="match status" value="1"/>
</dbReference>
<dbReference type="AlphaFoldDB" id="A0A3T1CZJ1"/>
<dbReference type="PROSITE" id="PS51063">
    <property type="entry name" value="HTH_CRP_2"/>
    <property type="match status" value="1"/>
</dbReference>
<dbReference type="CDD" id="cd00038">
    <property type="entry name" value="CAP_ED"/>
    <property type="match status" value="1"/>
</dbReference>
<evidence type="ECO:0000256" key="1">
    <source>
        <dbReference type="ARBA" id="ARBA00023015"/>
    </source>
</evidence>
<proteinExistence type="predicted"/>
<dbReference type="InterPro" id="IPR036390">
    <property type="entry name" value="WH_DNA-bd_sf"/>
</dbReference>
<name>A0A3T1CZJ1_9BACL</name>
<accession>A0A3T1CZJ1</accession>
<dbReference type="PROSITE" id="PS50042">
    <property type="entry name" value="CNMP_BINDING_3"/>
    <property type="match status" value="1"/>
</dbReference>
<dbReference type="KEGG" id="cohn:KCTCHS21_06200"/>
<dbReference type="PANTHER" id="PTHR24567:SF74">
    <property type="entry name" value="HTH-TYPE TRANSCRIPTIONAL REGULATOR ARCR"/>
    <property type="match status" value="1"/>
</dbReference>
<dbReference type="SMART" id="SM00100">
    <property type="entry name" value="cNMP"/>
    <property type="match status" value="1"/>
</dbReference>
<dbReference type="Gene3D" id="1.10.10.10">
    <property type="entry name" value="Winged helix-like DNA-binding domain superfamily/Winged helix DNA-binding domain"/>
    <property type="match status" value="1"/>
</dbReference>
<dbReference type="GO" id="GO:0003677">
    <property type="term" value="F:DNA binding"/>
    <property type="evidence" value="ECO:0007669"/>
    <property type="project" value="UniProtKB-KW"/>
</dbReference>
<dbReference type="EMBL" id="AP019400">
    <property type="protein sequence ID" value="BBI31221.1"/>
    <property type="molecule type" value="Genomic_DNA"/>
</dbReference>
<evidence type="ECO:0000256" key="3">
    <source>
        <dbReference type="ARBA" id="ARBA00023159"/>
    </source>
</evidence>
<keyword evidence="4" id="KW-0804">Transcription</keyword>
<dbReference type="InterPro" id="IPR012318">
    <property type="entry name" value="HTH_CRP"/>
</dbReference>
<keyword evidence="3" id="KW-0010">Activator</keyword>
<dbReference type="Proteomes" id="UP000289856">
    <property type="component" value="Chromosome"/>
</dbReference>
<dbReference type="SMART" id="SM00419">
    <property type="entry name" value="HTH_CRP"/>
    <property type="match status" value="1"/>
</dbReference>
<dbReference type="InterPro" id="IPR050397">
    <property type="entry name" value="Env_Response_Regulators"/>
</dbReference>
<feature type="domain" description="Cyclic nucleotide-binding" evidence="5">
    <location>
        <begin position="11"/>
        <end position="131"/>
    </location>
</feature>
<evidence type="ECO:0000259" key="5">
    <source>
        <dbReference type="PROSITE" id="PS50042"/>
    </source>
</evidence>
<dbReference type="SUPFAM" id="SSF51206">
    <property type="entry name" value="cAMP-binding domain-like"/>
    <property type="match status" value="1"/>
</dbReference>
<sequence length="230" mass="26399">MNPQLLRDFPFFEHLDDEYLTEIAKLCIERSYTKGETIFFEGEEGEELFLVISGVVQIYQDNHSRDVIFSIFREGDFFGEMALLQNEKVRSASARTIEKSTLCILKKRDFIPLVKSKPEILIGILETTLDRLRDANNLIMDLTILDVRTRIARLLLRLTEQHGVPSDEGVLIDVKLTHQHLADMTGTARETVTKSLLELQTDNLIRIDQKKILVCNIDKLRNILDAVARA</sequence>
<dbReference type="PROSITE" id="PS00889">
    <property type="entry name" value="CNMP_BINDING_2"/>
    <property type="match status" value="1"/>
</dbReference>
<dbReference type="Pfam" id="PF00027">
    <property type="entry name" value="cNMP_binding"/>
    <property type="match status" value="1"/>
</dbReference>
<dbReference type="OrthoDB" id="9812325at2"/>
<dbReference type="PRINTS" id="PR00034">
    <property type="entry name" value="HTHCRP"/>
</dbReference>
<evidence type="ECO:0000259" key="6">
    <source>
        <dbReference type="PROSITE" id="PS51063"/>
    </source>
</evidence>
<dbReference type="RefSeq" id="WP_130605078.1">
    <property type="nucleotide sequence ID" value="NZ_AP019400.1"/>
</dbReference>
<dbReference type="InterPro" id="IPR018490">
    <property type="entry name" value="cNMP-bd_dom_sf"/>
</dbReference>
<protein>
    <submittedName>
        <fullName evidence="7">Crp/Fnr family transcriptional regulator</fullName>
    </submittedName>
</protein>
<dbReference type="PANTHER" id="PTHR24567">
    <property type="entry name" value="CRP FAMILY TRANSCRIPTIONAL REGULATORY PROTEIN"/>
    <property type="match status" value="1"/>
</dbReference>
<dbReference type="Pfam" id="PF13545">
    <property type="entry name" value="HTH_Crp_2"/>
    <property type="match status" value="1"/>
</dbReference>
<dbReference type="FunFam" id="1.10.10.10:FF:000019">
    <property type="entry name" value="Crp/Fnr family transcriptional regulator"/>
    <property type="match status" value="1"/>
</dbReference>
<evidence type="ECO:0000313" key="7">
    <source>
        <dbReference type="EMBL" id="BBI31221.1"/>
    </source>
</evidence>
<keyword evidence="8" id="KW-1185">Reference proteome</keyword>
<evidence type="ECO:0000256" key="2">
    <source>
        <dbReference type="ARBA" id="ARBA00023125"/>
    </source>
</evidence>
<dbReference type="InterPro" id="IPR000595">
    <property type="entry name" value="cNMP-bd_dom"/>
</dbReference>